<name>K0T1M6_THAOC</name>
<feature type="region of interest" description="Disordered" evidence="1">
    <location>
        <begin position="73"/>
        <end position="97"/>
    </location>
</feature>
<accession>K0T1M6</accession>
<keyword evidence="3" id="KW-1185">Reference proteome</keyword>
<organism evidence="2 3">
    <name type="scientific">Thalassiosira oceanica</name>
    <name type="common">Marine diatom</name>
    <dbReference type="NCBI Taxonomy" id="159749"/>
    <lineage>
        <taxon>Eukaryota</taxon>
        <taxon>Sar</taxon>
        <taxon>Stramenopiles</taxon>
        <taxon>Ochrophyta</taxon>
        <taxon>Bacillariophyta</taxon>
        <taxon>Coscinodiscophyceae</taxon>
        <taxon>Thalassiosirophycidae</taxon>
        <taxon>Thalassiosirales</taxon>
        <taxon>Thalassiosiraceae</taxon>
        <taxon>Thalassiosira</taxon>
    </lineage>
</organism>
<dbReference type="Proteomes" id="UP000266841">
    <property type="component" value="Unassembled WGS sequence"/>
</dbReference>
<feature type="non-terminal residue" evidence="2">
    <location>
        <position position="97"/>
    </location>
</feature>
<evidence type="ECO:0000313" key="2">
    <source>
        <dbReference type="EMBL" id="EJK71074.1"/>
    </source>
</evidence>
<feature type="compositionally biased region" description="Basic and acidic residues" evidence="1">
    <location>
        <begin position="78"/>
        <end position="87"/>
    </location>
</feature>
<proteinExistence type="predicted"/>
<dbReference type="EMBL" id="AGNL01007682">
    <property type="protein sequence ID" value="EJK71074.1"/>
    <property type="molecule type" value="Genomic_DNA"/>
</dbReference>
<sequence>MDQGLPSPVPGLNIEAATLLVQAVKARRRYISKQTTSTSAADAGGATAALVELKNTADDKSTELLNELKRQVRTASNKRGERRREEATAPVEVCRVP</sequence>
<dbReference type="AlphaFoldDB" id="K0T1M6"/>
<dbReference type="eggNOG" id="ENOG502SY43">
    <property type="taxonomic scope" value="Eukaryota"/>
</dbReference>
<protein>
    <submittedName>
        <fullName evidence="2">Uncharacterized protein</fullName>
    </submittedName>
</protein>
<evidence type="ECO:0000313" key="3">
    <source>
        <dbReference type="Proteomes" id="UP000266841"/>
    </source>
</evidence>
<gene>
    <name evidence="2" type="ORF">THAOC_07519</name>
</gene>
<reference evidence="2 3" key="1">
    <citation type="journal article" date="2012" name="Genome Biol.">
        <title>Genome and low-iron response of an oceanic diatom adapted to chronic iron limitation.</title>
        <authorList>
            <person name="Lommer M."/>
            <person name="Specht M."/>
            <person name="Roy A.S."/>
            <person name="Kraemer L."/>
            <person name="Andreson R."/>
            <person name="Gutowska M.A."/>
            <person name="Wolf J."/>
            <person name="Bergner S.V."/>
            <person name="Schilhabel M.B."/>
            <person name="Klostermeier U.C."/>
            <person name="Beiko R.G."/>
            <person name="Rosenstiel P."/>
            <person name="Hippler M."/>
            <person name="Laroche J."/>
        </authorList>
    </citation>
    <scope>NUCLEOTIDE SEQUENCE [LARGE SCALE GENOMIC DNA]</scope>
    <source>
        <strain evidence="2 3">CCMP1005</strain>
    </source>
</reference>
<evidence type="ECO:0000256" key="1">
    <source>
        <dbReference type="SAM" id="MobiDB-lite"/>
    </source>
</evidence>
<comment type="caution">
    <text evidence="2">The sequence shown here is derived from an EMBL/GenBank/DDBJ whole genome shotgun (WGS) entry which is preliminary data.</text>
</comment>